<reference evidence="1" key="1">
    <citation type="submission" date="2020-10" db="EMBL/GenBank/DDBJ databases">
        <title>Unveiling of a novel bifunctional photoreceptor, Dualchrome1, isolated from a cosmopolitan green alga.</title>
        <authorList>
            <person name="Suzuki S."/>
            <person name="Kawachi M."/>
        </authorList>
    </citation>
    <scope>NUCLEOTIDE SEQUENCE</scope>
    <source>
        <strain evidence="1">NIES 2893</strain>
    </source>
</reference>
<proteinExistence type="predicted"/>
<accession>A0A830HZB0</accession>
<comment type="caution">
    <text evidence="1">The sequence shown here is derived from an EMBL/GenBank/DDBJ whole genome shotgun (WGS) entry which is preliminary data.</text>
</comment>
<evidence type="ECO:0000313" key="2">
    <source>
        <dbReference type="Proteomes" id="UP000660262"/>
    </source>
</evidence>
<dbReference type="Proteomes" id="UP000660262">
    <property type="component" value="Unassembled WGS sequence"/>
</dbReference>
<sequence>MSLPAMTLAAGLRRRTRDVGVPNPLKEWIEAAKAKGREQRKSANKWLDEHKEFKMKVDVAVDMLKPIQEKFDEAWLALPVPIRRFAPTVCAGAFGVYVGGAGPRRRLRQLEKQSYLGYYGGGGGGGGGGGDGGAFTAAAQAQASAIAAIQAAAAAATCAAALSNAQ</sequence>
<dbReference type="EMBL" id="BNJQ01000038">
    <property type="protein sequence ID" value="GHP12113.1"/>
    <property type="molecule type" value="Genomic_DNA"/>
</dbReference>
<name>A0A830HZB0_9CHLO</name>
<gene>
    <name evidence="1" type="ORF">PPROV_001084000</name>
</gene>
<protein>
    <submittedName>
        <fullName evidence="1">Uncharacterized protein</fullName>
    </submittedName>
</protein>
<evidence type="ECO:0000313" key="1">
    <source>
        <dbReference type="EMBL" id="GHP12113.1"/>
    </source>
</evidence>
<organism evidence="1 2">
    <name type="scientific">Pycnococcus provasolii</name>
    <dbReference type="NCBI Taxonomy" id="41880"/>
    <lineage>
        <taxon>Eukaryota</taxon>
        <taxon>Viridiplantae</taxon>
        <taxon>Chlorophyta</taxon>
        <taxon>Pseudoscourfieldiophyceae</taxon>
        <taxon>Pseudoscourfieldiales</taxon>
        <taxon>Pycnococcaceae</taxon>
        <taxon>Pycnococcus</taxon>
    </lineage>
</organism>
<dbReference type="AlphaFoldDB" id="A0A830HZB0"/>
<keyword evidence="2" id="KW-1185">Reference proteome</keyword>